<evidence type="ECO:0000313" key="1">
    <source>
        <dbReference type="EMBL" id="KAF7274256.1"/>
    </source>
</evidence>
<comment type="caution">
    <text evidence="1">The sequence shown here is derived from an EMBL/GenBank/DDBJ whole genome shotgun (WGS) entry which is preliminary data.</text>
</comment>
<dbReference type="EMBL" id="JAACXV010012977">
    <property type="protein sequence ID" value="KAF7274256.1"/>
    <property type="molecule type" value="Genomic_DNA"/>
</dbReference>
<dbReference type="AlphaFoldDB" id="A0A834M6Z3"/>
<keyword evidence="2" id="KW-1185">Reference proteome</keyword>
<accession>A0A834M6Z3</accession>
<sequence>AHGTAARLAIFSSISPRPDFMSRPDVQKDIRRTFPGQFSFFPCPPPPPPLLRALLLHLRGLFALFKIWLGLRDGGKRNRPDEEISGGYGEVRIVRGLCLSPLRPSIHVRSTELSREIVALEK</sequence>
<name>A0A834M6Z3_RHYFE</name>
<dbReference type="Proteomes" id="UP000625711">
    <property type="component" value="Unassembled WGS sequence"/>
</dbReference>
<proteinExistence type="predicted"/>
<reference evidence="1" key="1">
    <citation type="submission" date="2020-08" db="EMBL/GenBank/DDBJ databases">
        <title>Genome sequencing and assembly of the red palm weevil Rhynchophorus ferrugineus.</title>
        <authorList>
            <person name="Dias G.B."/>
            <person name="Bergman C.M."/>
            <person name="Manee M."/>
        </authorList>
    </citation>
    <scope>NUCLEOTIDE SEQUENCE</scope>
    <source>
        <strain evidence="1">AA-2017</strain>
        <tissue evidence="1">Whole larva</tissue>
    </source>
</reference>
<feature type="non-terminal residue" evidence="1">
    <location>
        <position position="1"/>
    </location>
</feature>
<organism evidence="1 2">
    <name type="scientific">Rhynchophorus ferrugineus</name>
    <name type="common">Red palm weevil</name>
    <name type="synonym">Curculio ferrugineus</name>
    <dbReference type="NCBI Taxonomy" id="354439"/>
    <lineage>
        <taxon>Eukaryota</taxon>
        <taxon>Metazoa</taxon>
        <taxon>Ecdysozoa</taxon>
        <taxon>Arthropoda</taxon>
        <taxon>Hexapoda</taxon>
        <taxon>Insecta</taxon>
        <taxon>Pterygota</taxon>
        <taxon>Neoptera</taxon>
        <taxon>Endopterygota</taxon>
        <taxon>Coleoptera</taxon>
        <taxon>Polyphaga</taxon>
        <taxon>Cucujiformia</taxon>
        <taxon>Curculionidae</taxon>
        <taxon>Dryophthorinae</taxon>
        <taxon>Rhynchophorus</taxon>
    </lineage>
</organism>
<protein>
    <submittedName>
        <fullName evidence="1">Uncharacterized protein</fullName>
    </submittedName>
</protein>
<gene>
    <name evidence="1" type="ORF">GWI33_013069</name>
</gene>
<evidence type="ECO:0000313" key="2">
    <source>
        <dbReference type="Proteomes" id="UP000625711"/>
    </source>
</evidence>